<organism evidence="1 2">
    <name type="scientific">Holotrichia oblita</name>
    <name type="common">Chafer beetle</name>
    <dbReference type="NCBI Taxonomy" id="644536"/>
    <lineage>
        <taxon>Eukaryota</taxon>
        <taxon>Metazoa</taxon>
        <taxon>Ecdysozoa</taxon>
        <taxon>Arthropoda</taxon>
        <taxon>Hexapoda</taxon>
        <taxon>Insecta</taxon>
        <taxon>Pterygota</taxon>
        <taxon>Neoptera</taxon>
        <taxon>Endopterygota</taxon>
        <taxon>Coleoptera</taxon>
        <taxon>Polyphaga</taxon>
        <taxon>Scarabaeiformia</taxon>
        <taxon>Scarabaeidae</taxon>
        <taxon>Melolonthinae</taxon>
        <taxon>Holotrichia</taxon>
    </lineage>
</organism>
<keyword evidence="2" id="KW-1185">Reference proteome</keyword>
<evidence type="ECO:0000313" key="1">
    <source>
        <dbReference type="EMBL" id="KAI4461240.1"/>
    </source>
</evidence>
<accession>A0ACB9T349</accession>
<comment type="caution">
    <text evidence="1">The sequence shown here is derived from an EMBL/GenBank/DDBJ whole genome shotgun (WGS) entry which is preliminary data.</text>
</comment>
<name>A0ACB9T349_HOLOL</name>
<gene>
    <name evidence="1" type="ORF">MML48_5g00019458</name>
</gene>
<dbReference type="Proteomes" id="UP001056778">
    <property type="component" value="Chromosome 5"/>
</dbReference>
<reference evidence="1" key="1">
    <citation type="submission" date="2022-04" db="EMBL/GenBank/DDBJ databases">
        <title>Chromosome-scale genome assembly of Holotrichia oblita Faldermann.</title>
        <authorList>
            <person name="Rongchong L."/>
        </authorList>
    </citation>
    <scope>NUCLEOTIDE SEQUENCE</scope>
    <source>
        <strain evidence="1">81SQS9</strain>
    </source>
</reference>
<sequence>MGEPLHFSPDVTAVPKYGLKVKLNNIYPEDWSQERIPSLRQIWQLSSLIFRYFFDYLYLKWKGKEPVMNYIKLQRAKRIYGVPIGGIGCGSIGRGYRGEFCRFQLRPGRYEYETIEANQFIVTIKDKDKKTIFQSVLSTYLKEFKKLKTWKPLLDANKCHYTGLYPRAWTEYDLTEFGIRLVCRQVSPVLPHNYKDSSLPCAVFIWSIENTSNEERTVTIALTFKNGIGTNDDKRATCSSKQFSFLDSEGVILYNTIDSTPCAYALSARARDGVNVSKFLHFDPNSNGQEIWSQLYENGKFNKILDHHKSDHYFGEMGSAIASQVTVPSGKIEELENCVVWDMPLVTFFEKAKKYAKFYTKFFGSDKPTLKIVDYAFKHYKSWEQSIYDWQKVVLNDVDLPDWYKGALFNETYYISDGGSIWYTVDEEDAKKLPQNDPRLQYGKFAYLEGHEYRMYNTYDVHFYASYGLIMNWPCIQISLQYDFRDSIFVEQPQKVRMLYDGKKVKRKVKNTVPHDLGDPYDEPYIHLNGYPIHDVSEWRDLNVKFVLQVFRDYCLLEGINGINREQYLLDMYKACDTVMEFTKEFDEDGDGLIENSGTPDQTYDSWVMTGSSAYCGGLWLVALFGMAEMSKQLDKKGKIQEYSLLFQRAVKSFEHKLWNGKFYKFDCNKRNENVIMSDQLCGHWYLRCSGFGYEIIPKSNVLSALKTVFQNNVMLFGNGYMGAVNGFTTEGKIDVTTIQSEEAWTGVTFALASAMIHEGMMQEAWRTAGGMHLTMKDRLGLSFDTPEALYESKYYRAIGYMRPLSIWSMQLAIQQNRNNV</sequence>
<protein>
    <submittedName>
        <fullName evidence="1">Bile acid beta-glucosidase-related</fullName>
    </submittedName>
</protein>
<proteinExistence type="predicted"/>
<dbReference type="EMBL" id="CM043019">
    <property type="protein sequence ID" value="KAI4461240.1"/>
    <property type="molecule type" value="Genomic_DNA"/>
</dbReference>
<evidence type="ECO:0000313" key="2">
    <source>
        <dbReference type="Proteomes" id="UP001056778"/>
    </source>
</evidence>